<reference evidence="2 3" key="1">
    <citation type="submission" date="2022-03" db="EMBL/GenBank/DDBJ databases">
        <authorList>
            <person name="He Y."/>
        </authorList>
    </citation>
    <scope>NUCLEOTIDE SEQUENCE [LARGE SCALE GENOMIC DNA]</scope>
    <source>
        <strain evidence="2 3">TK19116</strain>
    </source>
</reference>
<evidence type="ECO:0000313" key="3">
    <source>
        <dbReference type="Proteomes" id="UP001203945"/>
    </source>
</evidence>
<proteinExistence type="predicted"/>
<protein>
    <submittedName>
        <fullName evidence="2">PRC-barrel domain-containing protein</fullName>
    </submittedName>
</protein>
<keyword evidence="3" id="KW-1185">Reference proteome</keyword>
<accession>A0ABT1MV72</accession>
<dbReference type="Proteomes" id="UP001203945">
    <property type="component" value="Unassembled WGS sequence"/>
</dbReference>
<sequence>MTMLRLAVSAAGLATISHLALADEVQIKVQVNFLPAPPRTPGYAVWIEGKRVHASSGNEAVTIVVPECSPNTRVDIWPADSRYTAPSMYCDTPLVAQVRYIRTAALLWGDGSSAGVDYADAVLPAFIAIAEAAAEGDEKALTMRNALDTDHSNQLLVDLFRDAGEDAGSPDLELAYQILAVDTTFRAAREDPADGLLRVADDLGIPILTQEGNAKLAEIDPEWLPPIPIEGTSNRTTEIVSGTGTYGRVVRVGELKGLPVFDTDGQLVGQIGGVSQDGQGSVVLEAGGFLGIGESMKALPSDDIMLGEGPTIRTRLDEQGLRALPDFSQEFLSEDAAIEFRFDG</sequence>
<feature type="chain" id="PRO_5045170039" evidence="1">
    <location>
        <begin position="23"/>
        <end position="344"/>
    </location>
</feature>
<dbReference type="InterPro" id="IPR011033">
    <property type="entry name" value="PRC_barrel-like_sf"/>
</dbReference>
<keyword evidence="1" id="KW-0732">Signal</keyword>
<feature type="signal peptide" evidence="1">
    <location>
        <begin position="1"/>
        <end position="22"/>
    </location>
</feature>
<gene>
    <name evidence="2" type="ORF">MLD63_17410</name>
</gene>
<organism evidence="2 3">
    <name type="scientific">Paracoccus albicereus</name>
    <dbReference type="NCBI Taxonomy" id="2922394"/>
    <lineage>
        <taxon>Bacteria</taxon>
        <taxon>Pseudomonadati</taxon>
        <taxon>Pseudomonadota</taxon>
        <taxon>Alphaproteobacteria</taxon>
        <taxon>Rhodobacterales</taxon>
        <taxon>Paracoccaceae</taxon>
        <taxon>Paracoccus</taxon>
    </lineage>
</organism>
<evidence type="ECO:0000256" key="1">
    <source>
        <dbReference type="SAM" id="SignalP"/>
    </source>
</evidence>
<evidence type="ECO:0000313" key="2">
    <source>
        <dbReference type="EMBL" id="MCQ0972200.1"/>
    </source>
</evidence>
<dbReference type="Gene3D" id="2.30.30.240">
    <property type="entry name" value="PRC-barrel domain"/>
    <property type="match status" value="1"/>
</dbReference>
<name>A0ABT1MV72_9RHOB</name>
<dbReference type="SUPFAM" id="SSF50346">
    <property type="entry name" value="PRC-barrel domain"/>
    <property type="match status" value="1"/>
</dbReference>
<comment type="caution">
    <text evidence="2">The sequence shown here is derived from an EMBL/GenBank/DDBJ whole genome shotgun (WGS) entry which is preliminary data.</text>
</comment>
<dbReference type="RefSeq" id="WP_255331197.1">
    <property type="nucleotide sequence ID" value="NZ_JAKZEU010000010.1"/>
</dbReference>
<dbReference type="EMBL" id="JAKZEU010000010">
    <property type="protein sequence ID" value="MCQ0972200.1"/>
    <property type="molecule type" value="Genomic_DNA"/>
</dbReference>